<proteinExistence type="predicted"/>
<evidence type="ECO:0000313" key="1">
    <source>
        <dbReference type="EMBL" id="KTR27922.1"/>
    </source>
</evidence>
<sequence>MTPELILKRYERGMTAEQIATLDNLSLAHVEEVISSSGVQPTGRNKAVKKIEPAVTRRRGRQPSVSDEDVVAWFRQGLTIGQIRLKAKTSYSGIKNRLIRMKLIDTDGNPVEPSEADLAAREVAATTEAEGFSERYTIAQLSKEELDMTDAIAEARNTAKDKWVHYVAHQIDKARIKTKFDVVEQDGKLIKQTEVRFVIEEEMR</sequence>
<comment type="caution">
    <text evidence="1">The sequence shown here is derived from an EMBL/GenBank/DDBJ whole genome shotgun (WGS) entry which is preliminary data.</text>
</comment>
<dbReference type="RefSeq" id="WP_058713216.1">
    <property type="nucleotide sequence ID" value="NZ_LDQV01000012.1"/>
</dbReference>
<accession>A0AAW3MEJ9</accession>
<gene>
    <name evidence="1" type="ORF">RSA11_04485</name>
</gene>
<name>A0AAW3MEJ9_9BACL</name>
<dbReference type="Proteomes" id="UP000072605">
    <property type="component" value="Unassembled WGS sequence"/>
</dbReference>
<dbReference type="AlphaFoldDB" id="A0AAW3MEJ9"/>
<dbReference type="EMBL" id="LDQV01000012">
    <property type="protein sequence ID" value="KTR27922.1"/>
    <property type="molecule type" value="Genomic_DNA"/>
</dbReference>
<organism evidence="1 2">
    <name type="scientific">Exiguobacterium indicum</name>
    <dbReference type="NCBI Taxonomy" id="296995"/>
    <lineage>
        <taxon>Bacteria</taxon>
        <taxon>Bacillati</taxon>
        <taxon>Bacillota</taxon>
        <taxon>Bacilli</taxon>
        <taxon>Bacillales</taxon>
        <taxon>Bacillales Family XII. Incertae Sedis</taxon>
        <taxon>Exiguobacterium</taxon>
    </lineage>
</organism>
<reference evidence="1 2" key="1">
    <citation type="journal article" date="2016" name="Front. Microbiol.">
        <title>Genomic Resource of Rice Seed Associated Bacteria.</title>
        <authorList>
            <person name="Midha S."/>
            <person name="Bansal K."/>
            <person name="Sharma S."/>
            <person name="Kumar N."/>
            <person name="Patil P.P."/>
            <person name="Chaudhry V."/>
            <person name="Patil P.B."/>
        </authorList>
    </citation>
    <scope>NUCLEOTIDE SEQUENCE [LARGE SCALE GENOMIC DNA]</scope>
    <source>
        <strain evidence="1 2">RSA11</strain>
    </source>
</reference>
<protein>
    <submittedName>
        <fullName evidence="1">Uncharacterized protein</fullName>
    </submittedName>
</protein>
<evidence type="ECO:0000313" key="2">
    <source>
        <dbReference type="Proteomes" id="UP000072605"/>
    </source>
</evidence>